<keyword evidence="1 4" id="KW-0489">Methyltransferase</keyword>
<evidence type="ECO:0000313" key="4">
    <source>
        <dbReference type="EMBL" id="KAJ9143074.1"/>
    </source>
</evidence>
<evidence type="ECO:0000256" key="3">
    <source>
        <dbReference type="SAM" id="MobiDB-lite"/>
    </source>
</evidence>
<dbReference type="Pfam" id="PF05971">
    <property type="entry name" value="Methyltransf_10"/>
    <property type="match status" value="1"/>
</dbReference>
<evidence type="ECO:0000256" key="2">
    <source>
        <dbReference type="ARBA" id="ARBA00022679"/>
    </source>
</evidence>
<dbReference type="PANTHER" id="PTHR13393">
    <property type="entry name" value="SAM-DEPENDENT METHYLTRANSFERASE"/>
    <property type="match status" value="1"/>
</dbReference>
<organism evidence="4 5">
    <name type="scientific">Pleurostoma richardsiae</name>
    <dbReference type="NCBI Taxonomy" id="41990"/>
    <lineage>
        <taxon>Eukaryota</taxon>
        <taxon>Fungi</taxon>
        <taxon>Dikarya</taxon>
        <taxon>Ascomycota</taxon>
        <taxon>Pezizomycotina</taxon>
        <taxon>Sordariomycetes</taxon>
        <taxon>Sordariomycetidae</taxon>
        <taxon>Calosphaeriales</taxon>
        <taxon>Pleurostomataceae</taxon>
        <taxon>Pleurostoma</taxon>
    </lineage>
</organism>
<dbReference type="GO" id="GO:0008168">
    <property type="term" value="F:methyltransferase activity"/>
    <property type="evidence" value="ECO:0007669"/>
    <property type="project" value="UniProtKB-KW"/>
</dbReference>
<name>A0AA38RNA9_9PEZI</name>
<dbReference type="AlphaFoldDB" id="A0AA38RNA9"/>
<dbReference type="InterPro" id="IPR029063">
    <property type="entry name" value="SAM-dependent_MTases_sf"/>
</dbReference>
<dbReference type="Proteomes" id="UP001174694">
    <property type="component" value="Unassembled WGS sequence"/>
</dbReference>
<accession>A0AA38RNA9</accession>
<feature type="region of interest" description="Disordered" evidence="3">
    <location>
        <begin position="1"/>
        <end position="49"/>
    </location>
</feature>
<dbReference type="GO" id="GO:0070475">
    <property type="term" value="P:rRNA base methylation"/>
    <property type="evidence" value="ECO:0007669"/>
    <property type="project" value="TreeGrafter"/>
</dbReference>
<reference evidence="4" key="1">
    <citation type="submission" date="2022-07" db="EMBL/GenBank/DDBJ databases">
        <title>Fungi with potential for degradation of polypropylene.</title>
        <authorList>
            <person name="Gostincar C."/>
        </authorList>
    </citation>
    <scope>NUCLEOTIDE SEQUENCE</scope>
    <source>
        <strain evidence="4">EXF-13308</strain>
    </source>
</reference>
<dbReference type="PANTHER" id="PTHR13393:SF0">
    <property type="entry name" value="RNA N6-ADENOSINE-METHYLTRANSFERASE METTL16"/>
    <property type="match status" value="1"/>
</dbReference>
<feature type="compositionally biased region" description="Polar residues" evidence="3">
    <location>
        <begin position="22"/>
        <end position="49"/>
    </location>
</feature>
<dbReference type="InterPro" id="IPR010286">
    <property type="entry name" value="METTL16/RlmF"/>
</dbReference>
<protein>
    <submittedName>
        <fullName evidence="4">Methyltransferase-like protein 16</fullName>
    </submittedName>
</protein>
<dbReference type="CDD" id="cd02440">
    <property type="entry name" value="AdoMet_MTases"/>
    <property type="match status" value="1"/>
</dbReference>
<sequence length="482" mass="53147">MTTGKRKAPDDELNPGPRSAEPGNQSATGRTGPQTPSASQTASGAVQRSGTATFEMGDAYYRNLYKAEPDFKQLAKQDDAFTAVLKGNGQLDFSDPAAVMQLTKTLLSADFGLKIDLPEDRLCPPVPNRHNYILWLKDLLDSTSYDAPGGKLSGLDIGTGASCIYPLLGCAQRPWVFVGTDIDPKSFSYAKKNVELNALQSRIRLLLRKPSDTLIPLDDLSVDPIDFVMTNPPFYVSDDELASSARKKARPPHSACTGAPVEMVCEGGEVAFVSRILEESLALRERVRWYTSMLGKVSSVEVLVERLREKGVDNFAVTEFVQGTKTRRWAVGWSFGAMRPSQEVARGMKAVVWRKVLPAVVEVEILALPVLAVGSVAKQLQDIVCALELVSWEWDDEKLQGVGRARENVWSRAWRRKKMREEAGQADPAPRRQDEGACAFGFSVAIRVEQSGGSLMCRWREGHDQAIFESFCGFLKGRLKIE</sequence>
<comment type="caution">
    <text evidence="4">The sequence shown here is derived from an EMBL/GenBank/DDBJ whole genome shotgun (WGS) entry which is preliminary data.</text>
</comment>
<keyword evidence="5" id="KW-1185">Reference proteome</keyword>
<gene>
    <name evidence="4" type="ORF">NKR23_g6843</name>
</gene>
<dbReference type="SUPFAM" id="SSF53335">
    <property type="entry name" value="S-adenosyl-L-methionine-dependent methyltransferases"/>
    <property type="match status" value="1"/>
</dbReference>
<evidence type="ECO:0000313" key="5">
    <source>
        <dbReference type="Proteomes" id="UP001174694"/>
    </source>
</evidence>
<dbReference type="EMBL" id="JANBVO010000020">
    <property type="protein sequence ID" value="KAJ9143074.1"/>
    <property type="molecule type" value="Genomic_DNA"/>
</dbReference>
<evidence type="ECO:0000256" key="1">
    <source>
        <dbReference type="ARBA" id="ARBA00022603"/>
    </source>
</evidence>
<dbReference type="Gene3D" id="3.40.50.150">
    <property type="entry name" value="Vaccinia Virus protein VP39"/>
    <property type="match status" value="1"/>
</dbReference>
<proteinExistence type="predicted"/>
<dbReference type="GO" id="GO:0005634">
    <property type="term" value="C:nucleus"/>
    <property type="evidence" value="ECO:0007669"/>
    <property type="project" value="TreeGrafter"/>
</dbReference>
<keyword evidence="2" id="KW-0808">Transferase</keyword>